<dbReference type="RefSeq" id="WP_111594285.1">
    <property type="nucleotide sequence ID" value="NZ_QLMA01000008.1"/>
</dbReference>
<evidence type="ECO:0000256" key="1">
    <source>
        <dbReference type="ARBA" id="ARBA00006484"/>
    </source>
</evidence>
<dbReference type="InterPro" id="IPR002347">
    <property type="entry name" value="SDR_fam"/>
</dbReference>
<dbReference type="Proteomes" id="UP000249819">
    <property type="component" value="Unassembled WGS sequence"/>
</dbReference>
<dbReference type="PRINTS" id="PR00080">
    <property type="entry name" value="SDRFAMILY"/>
</dbReference>
<dbReference type="PANTHER" id="PTHR44196:SF1">
    <property type="entry name" value="DEHYDROGENASE_REDUCTASE SDR FAMILY MEMBER 7B"/>
    <property type="match status" value="1"/>
</dbReference>
<keyword evidence="6" id="KW-1185">Reference proteome</keyword>
<protein>
    <submittedName>
        <fullName evidence="5">Putative oxidoreductase</fullName>
    </submittedName>
</protein>
<sequence length="244" mass="26130">MKTTQNTVLITGGSAGIGFQLAATLADAGNTVIITGRNAARLENALSELPWVHTFNGDITNEADVNRLVAWIQEEFPELNMVINNAGAASLNNLRADTDTFSRASHEMLTNYLSVIRLNELLIPLLEKQEAAAIVNVSSIFAFAPGKKLASYAATKAALHSYTQSLRLSLAPSVIKVFELMPPLVNTEFSAGIGGQKGIPAAQVASEFMTALANDIYEIRVANTEAFYQLSLASPTDALTVMNE</sequence>
<reference evidence="5 6" key="1">
    <citation type="submission" date="2018-06" db="EMBL/GenBank/DDBJ databases">
        <title>Genomic Encyclopedia of Archaeal and Bacterial Type Strains, Phase II (KMG-II): from individual species to whole genera.</title>
        <authorList>
            <person name="Goeker M."/>
        </authorList>
    </citation>
    <scope>NUCLEOTIDE SEQUENCE [LARGE SCALE GENOMIC DNA]</scope>
    <source>
        <strain evidence="5 6">DSM 29821</strain>
    </source>
</reference>
<dbReference type="GO" id="GO:0016020">
    <property type="term" value="C:membrane"/>
    <property type="evidence" value="ECO:0007669"/>
    <property type="project" value="TreeGrafter"/>
</dbReference>
<evidence type="ECO:0000259" key="4">
    <source>
        <dbReference type="SMART" id="SM00822"/>
    </source>
</evidence>
<name>A0A327VR58_9BACT</name>
<dbReference type="SUPFAM" id="SSF51735">
    <property type="entry name" value="NAD(P)-binding Rossmann-fold domains"/>
    <property type="match status" value="1"/>
</dbReference>
<evidence type="ECO:0000256" key="3">
    <source>
        <dbReference type="RuleBase" id="RU000363"/>
    </source>
</evidence>
<gene>
    <name evidence="5" type="ORF">CLV59_10878</name>
</gene>
<dbReference type="InterPro" id="IPR057326">
    <property type="entry name" value="KR_dom"/>
</dbReference>
<dbReference type="AlphaFoldDB" id="A0A327VR58"/>
<organism evidence="5 6">
    <name type="scientific">Chitinophaga dinghuensis</name>
    <dbReference type="NCBI Taxonomy" id="1539050"/>
    <lineage>
        <taxon>Bacteria</taxon>
        <taxon>Pseudomonadati</taxon>
        <taxon>Bacteroidota</taxon>
        <taxon>Chitinophagia</taxon>
        <taxon>Chitinophagales</taxon>
        <taxon>Chitinophagaceae</taxon>
        <taxon>Chitinophaga</taxon>
    </lineage>
</organism>
<dbReference type="PRINTS" id="PR00081">
    <property type="entry name" value="GDHRDH"/>
</dbReference>
<proteinExistence type="inferred from homology"/>
<evidence type="ECO:0000313" key="5">
    <source>
        <dbReference type="EMBL" id="RAJ76559.1"/>
    </source>
</evidence>
<evidence type="ECO:0000256" key="2">
    <source>
        <dbReference type="ARBA" id="ARBA00023002"/>
    </source>
</evidence>
<dbReference type="PANTHER" id="PTHR44196">
    <property type="entry name" value="DEHYDROGENASE/REDUCTASE SDR FAMILY MEMBER 7B"/>
    <property type="match status" value="1"/>
</dbReference>
<dbReference type="Pfam" id="PF00106">
    <property type="entry name" value="adh_short"/>
    <property type="match status" value="1"/>
</dbReference>
<dbReference type="OrthoDB" id="9810734at2"/>
<feature type="domain" description="Ketoreductase" evidence="4">
    <location>
        <begin position="6"/>
        <end position="181"/>
    </location>
</feature>
<dbReference type="InterPro" id="IPR036291">
    <property type="entry name" value="NAD(P)-bd_dom_sf"/>
</dbReference>
<dbReference type="SMART" id="SM00822">
    <property type="entry name" value="PKS_KR"/>
    <property type="match status" value="1"/>
</dbReference>
<keyword evidence="2" id="KW-0560">Oxidoreductase</keyword>
<dbReference type="GO" id="GO:0016491">
    <property type="term" value="F:oxidoreductase activity"/>
    <property type="evidence" value="ECO:0007669"/>
    <property type="project" value="UniProtKB-KW"/>
</dbReference>
<evidence type="ECO:0000313" key="6">
    <source>
        <dbReference type="Proteomes" id="UP000249819"/>
    </source>
</evidence>
<dbReference type="Gene3D" id="3.40.50.720">
    <property type="entry name" value="NAD(P)-binding Rossmann-like Domain"/>
    <property type="match status" value="1"/>
</dbReference>
<accession>A0A327VR58</accession>
<comment type="caution">
    <text evidence="5">The sequence shown here is derived from an EMBL/GenBank/DDBJ whole genome shotgun (WGS) entry which is preliminary data.</text>
</comment>
<dbReference type="EMBL" id="QLMA01000008">
    <property type="protein sequence ID" value="RAJ76559.1"/>
    <property type="molecule type" value="Genomic_DNA"/>
</dbReference>
<dbReference type="PROSITE" id="PS00061">
    <property type="entry name" value="ADH_SHORT"/>
    <property type="match status" value="1"/>
</dbReference>
<dbReference type="InterPro" id="IPR020904">
    <property type="entry name" value="Sc_DH/Rdtase_CS"/>
</dbReference>
<comment type="similarity">
    <text evidence="1 3">Belongs to the short-chain dehydrogenases/reductases (SDR) family.</text>
</comment>